<accession>A0ABT8A475</accession>
<sequence length="99" mass="10725">MLDEGRYASITELAAAEGIERGHLGRLLRLTLLAPCLGEAILNETRPEGLGLLRLLEPVPTGWAEQRSAVERVVRPKLSAADCSAIGEPATPSQRGRRR</sequence>
<evidence type="ECO:0000313" key="1">
    <source>
        <dbReference type="EMBL" id="MDN3564593.1"/>
    </source>
</evidence>
<keyword evidence="2" id="KW-1185">Reference proteome</keyword>
<dbReference type="Proteomes" id="UP001529369">
    <property type="component" value="Unassembled WGS sequence"/>
</dbReference>
<protein>
    <submittedName>
        <fullName evidence="1">Uncharacterized protein</fullName>
    </submittedName>
</protein>
<proteinExistence type="predicted"/>
<reference evidence="2" key="1">
    <citation type="journal article" date="2019" name="Int. J. Syst. Evol. Microbiol.">
        <title>The Global Catalogue of Microorganisms (GCM) 10K type strain sequencing project: providing services to taxonomists for standard genome sequencing and annotation.</title>
        <authorList>
            <consortium name="The Broad Institute Genomics Platform"/>
            <consortium name="The Broad Institute Genome Sequencing Center for Infectious Disease"/>
            <person name="Wu L."/>
            <person name="Ma J."/>
        </authorList>
    </citation>
    <scope>NUCLEOTIDE SEQUENCE [LARGE SCALE GENOMIC DNA]</scope>
    <source>
        <strain evidence="2">CECT 7131</strain>
    </source>
</reference>
<dbReference type="RefSeq" id="WP_290316393.1">
    <property type="nucleotide sequence ID" value="NZ_JAUFPN010000107.1"/>
</dbReference>
<name>A0ABT8A475_9PROT</name>
<organism evidence="1 2">
    <name type="scientific">Paeniroseomonas aquatica</name>
    <dbReference type="NCBI Taxonomy" id="373043"/>
    <lineage>
        <taxon>Bacteria</taxon>
        <taxon>Pseudomonadati</taxon>
        <taxon>Pseudomonadota</taxon>
        <taxon>Alphaproteobacteria</taxon>
        <taxon>Acetobacterales</taxon>
        <taxon>Acetobacteraceae</taxon>
        <taxon>Paeniroseomonas</taxon>
    </lineage>
</organism>
<comment type="caution">
    <text evidence="1">The sequence shown here is derived from an EMBL/GenBank/DDBJ whole genome shotgun (WGS) entry which is preliminary data.</text>
</comment>
<gene>
    <name evidence="1" type="ORF">QWZ14_09480</name>
</gene>
<dbReference type="EMBL" id="JAUFPN010000107">
    <property type="protein sequence ID" value="MDN3564593.1"/>
    <property type="molecule type" value="Genomic_DNA"/>
</dbReference>
<dbReference type="SUPFAM" id="SSF109709">
    <property type="entry name" value="KorB DNA-binding domain-like"/>
    <property type="match status" value="1"/>
</dbReference>
<evidence type="ECO:0000313" key="2">
    <source>
        <dbReference type="Proteomes" id="UP001529369"/>
    </source>
</evidence>